<dbReference type="Gene3D" id="2.60.210.10">
    <property type="entry name" value="Apoptosis, Tumor Necrosis Factor Receptor Associated Protein 2, Chain A"/>
    <property type="match status" value="1"/>
</dbReference>
<dbReference type="Gene3D" id="6.10.250.3030">
    <property type="match status" value="1"/>
</dbReference>
<evidence type="ECO:0000313" key="3">
    <source>
        <dbReference type="EMBL" id="KAH9371749.1"/>
    </source>
</evidence>
<gene>
    <name evidence="3" type="ORF">HPB48_021034</name>
</gene>
<dbReference type="Proteomes" id="UP000821853">
    <property type="component" value="Chromosome 3"/>
</dbReference>
<reference evidence="3 4" key="1">
    <citation type="journal article" date="2020" name="Cell">
        <title>Large-Scale Comparative Analyses of Tick Genomes Elucidate Their Genetic Diversity and Vector Capacities.</title>
        <authorList>
            <consortium name="Tick Genome and Microbiome Consortium (TIGMIC)"/>
            <person name="Jia N."/>
            <person name="Wang J."/>
            <person name="Shi W."/>
            <person name="Du L."/>
            <person name="Sun Y."/>
            <person name="Zhan W."/>
            <person name="Jiang J.F."/>
            <person name="Wang Q."/>
            <person name="Zhang B."/>
            <person name="Ji P."/>
            <person name="Bell-Sakyi L."/>
            <person name="Cui X.M."/>
            <person name="Yuan T.T."/>
            <person name="Jiang B.G."/>
            <person name="Yang W.F."/>
            <person name="Lam T.T."/>
            <person name="Chang Q.C."/>
            <person name="Ding S.J."/>
            <person name="Wang X.J."/>
            <person name="Zhu J.G."/>
            <person name="Ruan X.D."/>
            <person name="Zhao L."/>
            <person name="Wei J.T."/>
            <person name="Ye R.Z."/>
            <person name="Que T.C."/>
            <person name="Du C.H."/>
            <person name="Zhou Y.H."/>
            <person name="Cheng J.X."/>
            <person name="Dai P.F."/>
            <person name="Guo W.B."/>
            <person name="Han X.H."/>
            <person name="Huang E.J."/>
            <person name="Li L.F."/>
            <person name="Wei W."/>
            <person name="Gao Y.C."/>
            <person name="Liu J.Z."/>
            <person name="Shao H.Z."/>
            <person name="Wang X."/>
            <person name="Wang C.C."/>
            <person name="Yang T.C."/>
            <person name="Huo Q.B."/>
            <person name="Li W."/>
            <person name="Chen H.Y."/>
            <person name="Chen S.E."/>
            <person name="Zhou L.G."/>
            <person name="Ni X.B."/>
            <person name="Tian J.H."/>
            <person name="Sheng Y."/>
            <person name="Liu T."/>
            <person name="Pan Y.S."/>
            <person name="Xia L.Y."/>
            <person name="Li J."/>
            <person name="Zhao F."/>
            <person name="Cao W.C."/>
        </authorList>
    </citation>
    <scope>NUCLEOTIDE SEQUENCE [LARGE SCALE GENOMIC DNA]</scope>
    <source>
        <strain evidence="3">HaeL-2018</strain>
    </source>
</reference>
<dbReference type="InterPro" id="IPR002083">
    <property type="entry name" value="MATH/TRAF_dom"/>
</dbReference>
<dbReference type="InterPro" id="IPR011333">
    <property type="entry name" value="SKP1/BTB/POZ_sf"/>
</dbReference>
<proteinExistence type="predicted"/>
<name>A0A9J6G8V0_HAELO</name>
<evidence type="ECO:0008006" key="5">
    <source>
        <dbReference type="Google" id="ProtNLM"/>
    </source>
</evidence>
<dbReference type="FunFam" id="3.30.710.10:FF:000159">
    <property type="entry name" value="Speckle-type POZ protein B"/>
    <property type="match status" value="1"/>
</dbReference>
<dbReference type="SUPFAM" id="SSF49599">
    <property type="entry name" value="TRAF domain-like"/>
    <property type="match status" value="1"/>
</dbReference>
<dbReference type="Gene3D" id="6.20.250.50">
    <property type="match status" value="1"/>
</dbReference>
<dbReference type="Pfam" id="PF22486">
    <property type="entry name" value="MATH_2"/>
    <property type="match status" value="1"/>
</dbReference>
<dbReference type="Pfam" id="PF00651">
    <property type="entry name" value="BTB"/>
    <property type="match status" value="1"/>
</dbReference>
<evidence type="ECO:0000259" key="1">
    <source>
        <dbReference type="PROSITE" id="PS50097"/>
    </source>
</evidence>
<keyword evidence="4" id="KW-1185">Reference proteome</keyword>
<dbReference type="SMART" id="SM00225">
    <property type="entry name" value="BTB"/>
    <property type="match status" value="1"/>
</dbReference>
<feature type="domain" description="MATH" evidence="2">
    <location>
        <begin position="26"/>
        <end position="156"/>
    </location>
</feature>
<dbReference type="AlphaFoldDB" id="A0A9J6G8V0"/>
<dbReference type="PROSITE" id="PS50144">
    <property type="entry name" value="MATH"/>
    <property type="match status" value="1"/>
</dbReference>
<accession>A0A9J6G8V0</accession>
<sequence>MAAPSMCEENLVTDGVVCETRPKVIKATYTWIVHDFSLRREETGQAMESSAFSASDHDGIQWCLVLYPNGESERCKDYVSVFLRRMFSNCSSFLAQYEIAVLGEEGQKVCAVRAPPSRFAFGSACGGFHSFIKRDRLLKGTEHLLPNDRLTIRCEVLAFVDSVKILPAVNVPDCRLSQDLGRLLESRRCCDVIIRAAGREIHAHKGILAARSSVFAAMFEHEMTERKEGRVEVTDCDFEVLREVVEYIYTGRARKLHKMAEKVLVAADKYDLSRLKAMCESVLCAKLSVKTAPEMLALADMHNAGQLRAKAVRCIKENATRVLESDDWMAMARTKPHLVAEVMRALEAEKNGSK</sequence>
<comment type="caution">
    <text evidence="3">The sequence shown here is derived from an EMBL/GenBank/DDBJ whole genome shotgun (WGS) entry which is preliminary data.</text>
</comment>
<dbReference type="OrthoDB" id="6408997at2759"/>
<dbReference type="SUPFAM" id="SSF54695">
    <property type="entry name" value="POZ domain"/>
    <property type="match status" value="1"/>
</dbReference>
<evidence type="ECO:0000259" key="2">
    <source>
        <dbReference type="PROSITE" id="PS50144"/>
    </source>
</evidence>
<dbReference type="Gene3D" id="3.30.710.10">
    <property type="entry name" value="Potassium Channel Kv1.1, Chain A"/>
    <property type="match status" value="1"/>
</dbReference>
<dbReference type="EMBL" id="JABSTR010000005">
    <property type="protein sequence ID" value="KAH9371749.1"/>
    <property type="molecule type" value="Genomic_DNA"/>
</dbReference>
<dbReference type="PANTHER" id="PTHR24413">
    <property type="entry name" value="SPECKLE-TYPE POZ PROTEIN"/>
    <property type="match status" value="1"/>
</dbReference>
<dbReference type="VEuPathDB" id="VectorBase:HLOH_049637"/>
<feature type="domain" description="BTB" evidence="1">
    <location>
        <begin position="190"/>
        <end position="252"/>
    </location>
</feature>
<dbReference type="PROSITE" id="PS50097">
    <property type="entry name" value="BTB"/>
    <property type="match status" value="1"/>
</dbReference>
<protein>
    <recommendedName>
        <fullName evidence="5">Speckle-type POZ protein</fullName>
    </recommendedName>
</protein>
<evidence type="ECO:0000313" key="4">
    <source>
        <dbReference type="Proteomes" id="UP000821853"/>
    </source>
</evidence>
<organism evidence="3 4">
    <name type="scientific">Haemaphysalis longicornis</name>
    <name type="common">Bush tick</name>
    <dbReference type="NCBI Taxonomy" id="44386"/>
    <lineage>
        <taxon>Eukaryota</taxon>
        <taxon>Metazoa</taxon>
        <taxon>Ecdysozoa</taxon>
        <taxon>Arthropoda</taxon>
        <taxon>Chelicerata</taxon>
        <taxon>Arachnida</taxon>
        <taxon>Acari</taxon>
        <taxon>Parasitiformes</taxon>
        <taxon>Ixodida</taxon>
        <taxon>Ixodoidea</taxon>
        <taxon>Ixodidae</taxon>
        <taxon>Haemaphysalinae</taxon>
        <taxon>Haemaphysalis</taxon>
    </lineage>
</organism>
<dbReference type="GO" id="GO:0030163">
    <property type="term" value="P:protein catabolic process"/>
    <property type="evidence" value="ECO:0007669"/>
    <property type="project" value="UniProtKB-ARBA"/>
</dbReference>
<dbReference type="InterPro" id="IPR008974">
    <property type="entry name" value="TRAF-like"/>
</dbReference>
<dbReference type="InterPro" id="IPR000210">
    <property type="entry name" value="BTB/POZ_dom"/>
</dbReference>